<sequence length="269" mass="29786">MTIDTLPPALLDAFGGSVAEIRPLSGGDLSDVAYVKLDTGRELVVKTGPLVHVEARMLSAMALLHAPVPELLHTEHKLICLDYLPKAEATRETWRGFGEDLARMHSWDGGHYGWSEGYAFGSVPIPNDATDTWPEFWAERRLLADPGALPADVARRVERLAARLPELLPKEPRASLLHGDLWGGNLHFTEQRAMMIDPAAYYGHDEVDLAMLTLFGTPDQAFWRGYGKLEPGAEDRRPIYQLWPAMVHLRLFGGGYHAMVTGLLDDIGV</sequence>
<dbReference type="Proteomes" id="UP000193570">
    <property type="component" value="Unassembled WGS sequence"/>
</dbReference>
<proteinExistence type="inferred from homology"/>
<dbReference type="EMBL" id="FWFK01000010">
    <property type="protein sequence ID" value="SLN74290.1"/>
    <property type="molecule type" value="Genomic_DNA"/>
</dbReference>
<dbReference type="InterPro" id="IPR011009">
    <property type="entry name" value="Kinase-like_dom_sf"/>
</dbReference>
<name>A0A1X7AA43_9RHOB</name>
<evidence type="ECO:0000313" key="4">
    <source>
        <dbReference type="Proteomes" id="UP000193570"/>
    </source>
</evidence>
<keyword evidence="2 3" id="KW-0418">Kinase</keyword>
<dbReference type="AlphaFoldDB" id="A0A1X7AA43"/>
<comment type="similarity">
    <text evidence="1 2">Belongs to the fructosamine kinase family.</text>
</comment>
<reference evidence="3 4" key="1">
    <citation type="submission" date="2017-03" db="EMBL/GenBank/DDBJ databases">
        <authorList>
            <person name="Afonso C.L."/>
            <person name="Miller P.J."/>
            <person name="Scott M.A."/>
            <person name="Spackman E."/>
            <person name="Goraichik I."/>
            <person name="Dimitrov K.M."/>
            <person name="Suarez D.L."/>
            <person name="Swayne D.E."/>
        </authorList>
    </citation>
    <scope>NUCLEOTIDE SEQUENCE [LARGE SCALE GENOMIC DNA]</scope>
    <source>
        <strain evidence="3 4">CECT 8625</strain>
    </source>
</reference>
<dbReference type="PANTHER" id="PTHR12149:SF8">
    <property type="entry name" value="PROTEIN-RIBULOSAMINE 3-KINASE"/>
    <property type="match status" value="1"/>
</dbReference>
<organism evidence="3 4">
    <name type="scientific">Roseivivax jejudonensis</name>
    <dbReference type="NCBI Taxonomy" id="1529041"/>
    <lineage>
        <taxon>Bacteria</taxon>
        <taxon>Pseudomonadati</taxon>
        <taxon>Pseudomonadota</taxon>
        <taxon>Alphaproteobacteria</taxon>
        <taxon>Rhodobacterales</taxon>
        <taxon>Roseobacteraceae</taxon>
        <taxon>Roseivivax</taxon>
    </lineage>
</organism>
<protein>
    <submittedName>
        <fullName evidence="3">Fructosamine kinase</fullName>
    </submittedName>
</protein>
<dbReference type="GO" id="GO:0016301">
    <property type="term" value="F:kinase activity"/>
    <property type="evidence" value="ECO:0007669"/>
    <property type="project" value="UniProtKB-UniRule"/>
</dbReference>
<keyword evidence="4" id="KW-1185">Reference proteome</keyword>
<evidence type="ECO:0000313" key="3">
    <source>
        <dbReference type="EMBL" id="SLN74290.1"/>
    </source>
</evidence>
<gene>
    <name evidence="3" type="ORF">ROJ8625_04035</name>
</gene>
<evidence type="ECO:0000256" key="1">
    <source>
        <dbReference type="ARBA" id="ARBA00009460"/>
    </source>
</evidence>
<dbReference type="Gene3D" id="3.30.200.20">
    <property type="entry name" value="Phosphorylase Kinase, domain 1"/>
    <property type="match status" value="1"/>
</dbReference>
<dbReference type="Pfam" id="PF03881">
    <property type="entry name" value="Fructosamin_kin"/>
    <property type="match status" value="1"/>
</dbReference>
<dbReference type="PANTHER" id="PTHR12149">
    <property type="entry name" value="FRUCTOSAMINE 3 KINASE-RELATED PROTEIN"/>
    <property type="match status" value="1"/>
</dbReference>
<dbReference type="OrthoDB" id="5291879at2"/>
<keyword evidence="2" id="KW-0808">Transferase</keyword>
<evidence type="ECO:0000256" key="2">
    <source>
        <dbReference type="PIRNR" id="PIRNR006221"/>
    </source>
</evidence>
<dbReference type="SUPFAM" id="SSF56112">
    <property type="entry name" value="Protein kinase-like (PK-like)"/>
    <property type="match status" value="1"/>
</dbReference>
<dbReference type="Gene3D" id="3.90.1200.10">
    <property type="match status" value="1"/>
</dbReference>
<accession>A0A1X7AA43</accession>
<dbReference type="InterPro" id="IPR016477">
    <property type="entry name" value="Fructo-/Ketosamine-3-kinase"/>
</dbReference>
<dbReference type="PIRSF" id="PIRSF006221">
    <property type="entry name" value="Ketosamine-3-kinase"/>
    <property type="match status" value="1"/>
</dbReference>
<dbReference type="RefSeq" id="WP_085793688.1">
    <property type="nucleotide sequence ID" value="NZ_FWFK01000010.1"/>
</dbReference>